<dbReference type="SUPFAM" id="SSF58104">
    <property type="entry name" value="Methyl-accepting chemotaxis protein (MCP) signaling domain"/>
    <property type="match status" value="1"/>
</dbReference>
<dbReference type="GO" id="GO:0007165">
    <property type="term" value="P:signal transduction"/>
    <property type="evidence" value="ECO:0007669"/>
    <property type="project" value="UniProtKB-KW"/>
</dbReference>
<feature type="domain" description="HAMP" evidence="9">
    <location>
        <begin position="322"/>
        <end position="375"/>
    </location>
</feature>
<dbReference type="InterPro" id="IPR032255">
    <property type="entry name" value="HBM"/>
</dbReference>
<evidence type="ECO:0000256" key="3">
    <source>
        <dbReference type="ARBA" id="ARBA00023224"/>
    </source>
</evidence>
<evidence type="ECO:0000256" key="1">
    <source>
        <dbReference type="ARBA" id="ARBA00004429"/>
    </source>
</evidence>
<organism evidence="10 11">
    <name type="scientific">Vibrio xiamenensis</name>
    <dbReference type="NCBI Taxonomy" id="861298"/>
    <lineage>
        <taxon>Bacteria</taxon>
        <taxon>Pseudomonadati</taxon>
        <taxon>Pseudomonadota</taxon>
        <taxon>Gammaproteobacteria</taxon>
        <taxon>Vibrionales</taxon>
        <taxon>Vibrionaceae</taxon>
        <taxon>Vibrio</taxon>
    </lineage>
</organism>
<reference evidence="10 11" key="1">
    <citation type="submission" date="2016-10" db="EMBL/GenBank/DDBJ databases">
        <authorList>
            <person name="de Groot N.N."/>
        </authorList>
    </citation>
    <scope>NUCLEOTIDE SEQUENCE [LARGE SCALE GENOMIC DNA]</scope>
    <source>
        <strain evidence="10 11">CGMCC 1.10228</strain>
    </source>
</reference>
<keyword evidence="6" id="KW-0812">Transmembrane</keyword>
<dbReference type="InterPro" id="IPR004089">
    <property type="entry name" value="MCPsignal_dom"/>
</dbReference>
<dbReference type="GO" id="GO:0005886">
    <property type="term" value="C:plasma membrane"/>
    <property type="evidence" value="ECO:0007669"/>
    <property type="project" value="UniProtKB-SubCell"/>
</dbReference>
<name>A0A1G7W3C1_9VIBR</name>
<evidence type="ECO:0000259" key="9">
    <source>
        <dbReference type="PROSITE" id="PS50885"/>
    </source>
</evidence>
<evidence type="ECO:0000313" key="10">
    <source>
        <dbReference type="EMBL" id="SDG66466.1"/>
    </source>
</evidence>
<evidence type="ECO:0000256" key="2">
    <source>
        <dbReference type="ARBA" id="ARBA00022519"/>
    </source>
</evidence>
<dbReference type="InterPro" id="IPR000727">
    <property type="entry name" value="T_SNARE_dom"/>
</dbReference>
<proteinExistence type="inferred from homology"/>
<dbReference type="PANTHER" id="PTHR32089:SF112">
    <property type="entry name" value="LYSOZYME-LIKE PROTEIN-RELATED"/>
    <property type="match status" value="1"/>
</dbReference>
<dbReference type="AlphaFoldDB" id="A0A1G7W3C1"/>
<keyword evidence="3 5" id="KW-0807">Transducer</keyword>
<keyword evidence="11" id="KW-1185">Reference proteome</keyword>
<keyword evidence="2" id="KW-0997">Cell inner membrane</keyword>
<feature type="domain" description="Methyl-accepting transducer" evidence="7">
    <location>
        <begin position="380"/>
        <end position="616"/>
    </location>
</feature>
<evidence type="ECO:0000256" key="5">
    <source>
        <dbReference type="PROSITE-ProRule" id="PRU00284"/>
    </source>
</evidence>
<evidence type="ECO:0000256" key="6">
    <source>
        <dbReference type="SAM" id="Phobius"/>
    </source>
</evidence>
<dbReference type="OrthoDB" id="2489132at2"/>
<dbReference type="SMART" id="SM01358">
    <property type="entry name" value="HBM"/>
    <property type="match status" value="1"/>
</dbReference>
<keyword evidence="6" id="KW-0472">Membrane</keyword>
<comment type="subcellular location">
    <subcellularLocation>
        <location evidence="1">Cell inner membrane</location>
        <topology evidence="1">Multi-pass membrane protein</topology>
    </subcellularLocation>
</comment>
<evidence type="ECO:0000313" key="11">
    <source>
        <dbReference type="Proteomes" id="UP000198854"/>
    </source>
</evidence>
<dbReference type="GO" id="GO:0006935">
    <property type="term" value="P:chemotaxis"/>
    <property type="evidence" value="ECO:0007669"/>
    <property type="project" value="UniProtKB-ARBA"/>
</dbReference>
<keyword evidence="2" id="KW-1003">Cell membrane</keyword>
<dbReference type="FunFam" id="1.10.287.950:FF:000001">
    <property type="entry name" value="Methyl-accepting chemotaxis sensory transducer"/>
    <property type="match status" value="1"/>
</dbReference>
<evidence type="ECO:0000259" key="7">
    <source>
        <dbReference type="PROSITE" id="PS50111"/>
    </source>
</evidence>
<evidence type="ECO:0000256" key="4">
    <source>
        <dbReference type="ARBA" id="ARBA00029447"/>
    </source>
</evidence>
<dbReference type="Proteomes" id="UP000198854">
    <property type="component" value="Unassembled WGS sequence"/>
</dbReference>
<dbReference type="InterPro" id="IPR003660">
    <property type="entry name" value="HAMP_dom"/>
</dbReference>
<sequence>MDGYRAMLNRIPKVSYKIYLIIFVATLSTLTISAIAWFGIQSIQRNFEHFQAVNLDALSASDIQESLLNSRIQALTFRSTSLESDYDISQTSLDETHQRLVDLIDSSQNPSLKAIFTRVDQDITSYKNKLAEVHSLMIERNRLVDQQNQLTNNIDNTIQSLADIVEDSTQQHIDYVVKVRALFNNTIQEATLYLVQNSEKNYQDFQVNVQTLTRHLSNSSNQDWSFKRNLNQLTEYVKTLVGVVDGIHSTIAARNVIWNSDLAGLGTSITDQLQSIKADSFTTQHRLEAQVASIADSALLTVLIAWAVSLPVILLLCHFITKNITTPLSQAKDKIESMARGELTQQNLDIHGKDEVAQMQSSLAQMELKFSATIQEIAQCSDLLASASEELSSINNEVLRGAMNQQQETDQVATAMNEMSAAISEVAQGANTASLETESATQDAAQGNDVMQNAMEKISALATQMGDLSSEISTLRTGTEQVSEVMNVIQKIAEQTNLLALNAAIEAARAGEQGRGFAVVADEVRQLAQQTQKAVEQIAGQITTLQTNTIQVVESIDASQIILQQTVEQSDSARTAFATINDSVSKTNNLNTQIATATEEQSSTAEMISESITTVRDNVDQTVAMITDSNQASQELARMSTTLAEQVSFFKVS</sequence>
<feature type="domain" description="T-SNARE coiled-coil homology" evidence="8">
    <location>
        <begin position="113"/>
        <end position="175"/>
    </location>
</feature>
<keyword evidence="6" id="KW-1133">Transmembrane helix</keyword>
<dbReference type="Pfam" id="PF00015">
    <property type="entry name" value="MCPsignal"/>
    <property type="match status" value="1"/>
</dbReference>
<dbReference type="CDD" id="cd11386">
    <property type="entry name" value="MCP_signal"/>
    <property type="match status" value="1"/>
</dbReference>
<dbReference type="STRING" id="861298.SAMN04488136_101157"/>
<dbReference type="PROSITE" id="PS50885">
    <property type="entry name" value="HAMP"/>
    <property type="match status" value="1"/>
</dbReference>
<protein>
    <submittedName>
        <fullName evidence="10">Methyl-accepting chemotaxis protein</fullName>
    </submittedName>
</protein>
<dbReference type="EMBL" id="FNDD01000001">
    <property type="protein sequence ID" value="SDG66466.1"/>
    <property type="molecule type" value="Genomic_DNA"/>
</dbReference>
<dbReference type="PROSITE" id="PS50111">
    <property type="entry name" value="CHEMOTAXIS_TRANSDUC_2"/>
    <property type="match status" value="1"/>
</dbReference>
<dbReference type="Pfam" id="PF00672">
    <property type="entry name" value="HAMP"/>
    <property type="match status" value="1"/>
</dbReference>
<evidence type="ECO:0000259" key="8">
    <source>
        <dbReference type="PROSITE" id="PS50192"/>
    </source>
</evidence>
<dbReference type="CDD" id="cd06225">
    <property type="entry name" value="HAMP"/>
    <property type="match status" value="1"/>
</dbReference>
<dbReference type="SMART" id="SM00283">
    <property type="entry name" value="MA"/>
    <property type="match status" value="1"/>
</dbReference>
<dbReference type="Gene3D" id="1.10.287.950">
    <property type="entry name" value="Methyl-accepting chemotaxis protein"/>
    <property type="match status" value="1"/>
</dbReference>
<dbReference type="PROSITE" id="PS50192">
    <property type="entry name" value="T_SNARE"/>
    <property type="match status" value="1"/>
</dbReference>
<comment type="similarity">
    <text evidence="4">Belongs to the methyl-accepting chemotaxis (MCP) protein family.</text>
</comment>
<gene>
    <name evidence="10" type="ORF">SAMN04488136_101157</name>
</gene>
<accession>A0A1G7W3C1</accession>
<dbReference type="PANTHER" id="PTHR32089">
    <property type="entry name" value="METHYL-ACCEPTING CHEMOTAXIS PROTEIN MCPB"/>
    <property type="match status" value="1"/>
</dbReference>
<feature type="transmembrane region" description="Helical" evidence="6">
    <location>
        <begin position="20"/>
        <end position="40"/>
    </location>
</feature>